<dbReference type="SUPFAM" id="SSF53335">
    <property type="entry name" value="S-adenosyl-L-methionine-dependent methyltransferases"/>
    <property type="match status" value="1"/>
</dbReference>
<dbReference type="OrthoDB" id="8153637at2"/>
<dbReference type="Proteomes" id="UP000193200">
    <property type="component" value="Unassembled WGS sequence"/>
</dbReference>
<dbReference type="Pfam" id="PF08241">
    <property type="entry name" value="Methyltransf_11"/>
    <property type="match status" value="1"/>
</dbReference>
<proteinExistence type="predicted"/>
<keyword evidence="2" id="KW-0489">Methyltransferase</keyword>
<dbReference type="CDD" id="cd02440">
    <property type="entry name" value="AdoMet_MTases"/>
    <property type="match status" value="1"/>
</dbReference>
<keyword evidence="3" id="KW-1185">Reference proteome</keyword>
<dbReference type="Gene3D" id="3.40.50.150">
    <property type="entry name" value="Vaccinia Virus protein VP39"/>
    <property type="match status" value="1"/>
</dbReference>
<organism evidence="2 3">
    <name type="scientific">Oceanibacterium hippocampi</name>
    <dbReference type="NCBI Taxonomy" id="745714"/>
    <lineage>
        <taxon>Bacteria</taxon>
        <taxon>Pseudomonadati</taxon>
        <taxon>Pseudomonadota</taxon>
        <taxon>Alphaproteobacteria</taxon>
        <taxon>Sneathiellales</taxon>
        <taxon>Sneathiellaceae</taxon>
        <taxon>Oceanibacterium</taxon>
    </lineage>
</organism>
<reference evidence="2 3" key="1">
    <citation type="submission" date="2017-03" db="EMBL/GenBank/DDBJ databases">
        <authorList>
            <person name="Afonso C.L."/>
            <person name="Miller P.J."/>
            <person name="Scott M.A."/>
            <person name="Spackman E."/>
            <person name="Goraichik I."/>
            <person name="Dimitrov K.M."/>
            <person name="Suarez D.L."/>
            <person name="Swayne D.E."/>
        </authorList>
    </citation>
    <scope>NUCLEOTIDE SEQUENCE [LARGE SCALE GENOMIC DNA]</scope>
    <source>
        <strain evidence="2 3">CECT 7691</strain>
    </source>
</reference>
<protein>
    <submittedName>
        <fullName evidence="2">Demethylmenaquinone methyltransferase</fullName>
        <ecNumber evidence="2">2.1.1.163</ecNumber>
    </submittedName>
</protein>
<feature type="domain" description="Methyltransferase type 11" evidence="1">
    <location>
        <begin position="47"/>
        <end position="137"/>
    </location>
</feature>
<dbReference type="GO" id="GO:0043770">
    <property type="term" value="F:demethylmenaquinone methyltransferase activity"/>
    <property type="evidence" value="ECO:0007669"/>
    <property type="project" value="UniProtKB-EC"/>
</dbReference>
<dbReference type="EMBL" id="FWFR01000001">
    <property type="protein sequence ID" value="SLN43070.1"/>
    <property type="molecule type" value="Genomic_DNA"/>
</dbReference>
<name>A0A1Y5SQP1_9PROT</name>
<sequence length="269" mass="28746">MTTFKEQEKAGWTEKADAYDTAFASITRQAIEPILGAAGSLEGKRLLDICCGPGDLAAAASDRGATVTGVDFSPTMVGIAAARAPSADIRMGDAEALTLPDDSFDIAVSAFGLWHLADADGALREAARVLTPGGHFLYTTWLPPDEGWEMFAMLMAAIKRHGRLDVPLPPAPPPFRFAEEATARAALHDAGFTAIAFDRAVALHEPANGQEFIDLIYKSTVRAAMLIELQAPAARKAITEELRAGAEAKRENGRITIRWPYLLGSARAI</sequence>
<dbReference type="InterPro" id="IPR013216">
    <property type="entry name" value="Methyltransf_11"/>
</dbReference>
<dbReference type="PANTHER" id="PTHR42912">
    <property type="entry name" value="METHYLTRANSFERASE"/>
    <property type="match status" value="1"/>
</dbReference>
<dbReference type="GO" id="GO:0008757">
    <property type="term" value="F:S-adenosylmethionine-dependent methyltransferase activity"/>
    <property type="evidence" value="ECO:0007669"/>
    <property type="project" value="InterPro"/>
</dbReference>
<evidence type="ECO:0000313" key="2">
    <source>
        <dbReference type="EMBL" id="SLN43070.1"/>
    </source>
</evidence>
<dbReference type="RefSeq" id="WP_085883015.1">
    <property type="nucleotide sequence ID" value="NZ_FWFR01000001.1"/>
</dbReference>
<accession>A0A1Y5SQP1</accession>
<evidence type="ECO:0000313" key="3">
    <source>
        <dbReference type="Proteomes" id="UP000193200"/>
    </source>
</evidence>
<dbReference type="GO" id="GO:0032259">
    <property type="term" value="P:methylation"/>
    <property type="evidence" value="ECO:0007669"/>
    <property type="project" value="UniProtKB-KW"/>
</dbReference>
<evidence type="ECO:0000259" key="1">
    <source>
        <dbReference type="Pfam" id="PF08241"/>
    </source>
</evidence>
<dbReference type="FunCoup" id="A0A1Y5SQP1">
    <property type="interactions" value="258"/>
</dbReference>
<dbReference type="AlphaFoldDB" id="A0A1Y5SQP1"/>
<dbReference type="InterPro" id="IPR029063">
    <property type="entry name" value="SAM-dependent_MTases_sf"/>
</dbReference>
<keyword evidence="2" id="KW-0808">Transferase</keyword>
<dbReference type="EC" id="2.1.1.163" evidence="2"/>
<dbReference type="InterPro" id="IPR050508">
    <property type="entry name" value="Methyltransf_Superfamily"/>
</dbReference>
<dbReference type="InParanoid" id="A0A1Y5SQP1"/>
<gene>
    <name evidence="2" type="primary">ubiE_3</name>
    <name evidence="2" type="ORF">OCH7691_01792</name>
</gene>